<keyword evidence="5" id="KW-0663">Pyridoxal phosphate</keyword>
<keyword evidence="3 6" id="KW-0032">Aminotransferase</keyword>
<keyword evidence="4 6" id="KW-0808">Transferase</keyword>
<sequence length="361" mass="39655">MAGFEGTKWADFQSRYLLQGKSLAMVPMADKVPAVSRSIHYGLCLAFEGIRYFIGPAEDGSLHVQFLNLHKNLQRFRRSISFNLGAAQQALVPSEDELEAMILHYLRSPELAEFIHYMGESGGQGYLRPFTVDESQSIGVTFPESPSIRMVTCTYDRYMGEPFSGVVVPGLVRAVGANGTGNLKLGVNYLLSVKAVDEARTILPEASSALFLDDRLDLPLRDRRVTEWDSSCCLIALTGGSVVKIPESPLILPSVTIQGICAILRESGITVDERDMTYGELMARAEAGEIAAIASIGTAGILNRAQRLVMVDENNAPCAQMRAQTDHPLYLALGRARQTYWDIYQDKAPVPQGMVLQSYLI</sequence>
<evidence type="ECO:0000256" key="4">
    <source>
        <dbReference type="ARBA" id="ARBA00022679"/>
    </source>
</evidence>
<dbReference type="GO" id="GO:0016829">
    <property type="term" value="F:lyase activity"/>
    <property type="evidence" value="ECO:0007669"/>
    <property type="project" value="UniProtKB-KW"/>
</dbReference>
<gene>
    <name evidence="6" type="ORF">SAMN04488082_106125</name>
</gene>
<protein>
    <submittedName>
        <fullName evidence="6">Branched-chain amino acid aminotransferase/4-amino-4-deoxychorismate lyase</fullName>
    </submittedName>
</protein>
<dbReference type="InterPro" id="IPR036038">
    <property type="entry name" value="Aminotransferase-like"/>
</dbReference>
<dbReference type="PANTHER" id="PTHR11825:SF44">
    <property type="entry name" value="BRANCHED-CHAIN-AMINO-ACID AMINOTRANSFERASE"/>
    <property type="match status" value="1"/>
</dbReference>
<dbReference type="AlphaFoldDB" id="A0A1I3TVR5"/>
<evidence type="ECO:0000256" key="5">
    <source>
        <dbReference type="ARBA" id="ARBA00022898"/>
    </source>
</evidence>
<dbReference type="STRING" id="52560.SAMN04488082_106125"/>
<comment type="cofactor">
    <cofactor evidence="1">
        <name>pyridoxal 5'-phosphate</name>
        <dbReference type="ChEBI" id="CHEBI:597326"/>
    </cofactor>
</comment>
<evidence type="ECO:0000313" key="7">
    <source>
        <dbReference type="Proteomes" id="UP000198635"/>
    </source>
</evidence>
<dbReference type="InterPro" id="IPR043132">
    <property type="entry name" value="BCAT-like_C"/>
</dbReference>
<dbReference type="Proteomes" id="UP000198635">
    <property type="component" value="Unassembled WGS sequence"/>
</dbReference>
<accession>A0A1I3TVR5</accession>
<evidence type="ECO:0000256" key="3">
    <source>
        <dbReference type="ARBA" id="ARBA00022576"/>
    </source>
</evidence>
<evidence type="ECO:0000256" key="1">
    <source>
        <dbReference type="ARBA" id="ARBA00001933"/>
    </source>
</evidence>
<dbReference type="RefSeq" id="WP_092373987.1">
    <property type="nucleotide sequence ID" value="NZ_FORX01000006.1"/>
</dbReference>
<evidence type="ECO:0000313" key="6">
    <source>
        <dbReference type="EMBL" id="SFJ74865.1"/>
    </source>
</evidence>
<keyword evidence="6" id="KW-0456">Lyase</keyword>
<dbReference type="Gene3D" id="3.30.470.10">
    <property type="match status" value="1"/>
</dbReference>
<keyword evidence="7" id="KW-1185">Reference proteome</keyword>
<dbReference type="SUPFAM" id="SSF56752">
    <property type="entry name" value="D-aminoacid aminotransferase-like PLP-dependent enzymes"/>
    <property type="match status" value="1"/>
</dbReference>
<dbReference type="GO" id="GO:0009081">
    <property type="term" value="P:branched-chain amino acid metabolic process"/>
    <property type="evidence" value="ECO:0007669"/>
    <property type="project" value="InterPro"/>
</dbReference>
<name>A0A1I3TVR5_9BACT</name>
<reference evidence="7" key="1">
    <citation type="submission" date="2016-10" db="EMBL/GenBank/DDBJ databases">
        <authorList>
            <person name="Varghese N."/>
            <person name="Submissions S."/>
        </authorList>
    </citation>
    <scope>NUCLEOTIDE SEQUENCE [LARGE SCALE GENOMIC DNA]</scope>
    <source>
        <strain evidence="7">DSM 5918</strain>
    </source>
</reference>
<proteinExistence type="inferred from homology"/>
<evidence type="ECO:0000256" key="2">
    <source>
        <dbReference type="ARBA" id="ARBA00009320"/>
    </source>
</evidence>
<dbReference type="GO" id="GO:0004084">
    <property type="term" value="F:branched-chain-amino-acid transaminase activity"/>
    <property type="evidence" value="ECO:0007669"/>
    <property type="project" value="InterPro"/>
</dbReference>
<dbReference type="InterPro" id="IPR043131">
    <property type="entry name" value="BCAT-like_N"/>
</dbReference>
<dbReference type="PANTHER" id="PTHR11825">
    <property type="entry name" value="SUBGROUP IIII AMINOTRANSFERASE"/>
    <property type="match status" value="1"/>
</dbReference>
<organism evidence="6 7">
    <name type="scientific">Desulfomicrobium apsheronum</name>
    <dbReference type="NCBI Taxonomy" id="52560"/>
    <lineage>
        <taxon>Bacteria</taxon>
        <taxon>Pseudomonadati</taxon>
        <taxon>Thermodesulfobacteriota</taxon>
        <taxon>Desulfovibrionia</taxon>
        <taxon>Desulfovibrionales</taxon>
        <taxon>Desulfomicrobiaceae</taxon>
        <taxon>Desulfomicrobium</taxon>
    </lineage>
</organism>
<comment type="similarity">
    <text evidence="2">Belongs to the class-IV pyridoxal-phosphate-dependent aminotransferase family.</text>
</comment>
<dbReference type="OrthoDB" id="9804984at2"/>
<dbReference type="EMBL" id="FORX01000006">
    <property type="protein sequence ID" value="SFJ74865.1"/>
    <property type="molecule type" value="Genomic_DNA"/>
</dbReference>
<dbReference type="Gene3D" id="3.20.10.10">
    <property type="entry name" value="D-amino Acid Aminotransferase, subunit A, domain 2"/>
    <property type="match status" value="1"/>
</dbReference>
<dbReference type="InterPro" id="IPR005786">
    <property type="entry name" value="B_amino_transII"/>
</dbReference>